<proteinExistence type="predicted"/>
<sequence>MEIKAGKSYRANMPKDGATKHGVILGRRYTVTKIEGNIITLSSIRIEHESFISITKEQFNEVFNCGC</sequence>
<dbReference type="Proteomes" id="UP000306912">
    <property type="component" value="Unassembled WGS sequence"/>
</dbReference>
<dbReference type="RefSeq" id="WP_138191814.1">
    <property type="nucleotide sequence ID" value="NZ_VBWP01000009.1"/>
</dbReference>
<dbReference type="InParanoid" id="A0A5R8Q9I1"/>
<reference evidence="1 2" key="1">
    <citation type="submission" date="2019-05" db="EMBL/GenBank/DDBJ databases">
        <title>Culicoidintestinum kansasii gen. nov., sp. nov. from the gastrointestinal tract of the biting midge, Culicoides sonorensis.</title>
        <authorList>
            <person name="Neupane S."/>
            <person name="Ghosh A."/>
            <person name="Gunther S."/>
            <person name="Martin K."/>
            <person name="Zurek L."/>
        </authorList>
    </citation>
    <scope>NUCLEOTIDE SEQUENCE [LARGE SCALE GENOMIC DNA]</scope>
    <source>
        <strain evidence="1 2">CS-1</strain>
    </source>
</reference>
<evidence type="ECO:0000313" key="1">
    <source>
        <dbReference type="EMBL" id="TLG72087.1"/>
    </source>
</evidence>
<comment type="caution">
    <text evidence="1">The sequence shown here is derived from an EMBL/GenBank/DDBJ whole genome shotgun (WGS) entry which is preliminary data.</text>
</comment>
<accession>A0A5R8Q9I1</accession>
<dbReference type="AlphaFoldDB" id="A0A5R8Q9I1"/>
<evidence type="ECO:0000313" key="2">
    <source>
        <dbReference type="Proteomes" id="UP000306912"/>
    </source>
</evidence>
<protein>
    <submittedName>
        <fullName evidence="1">Uncharacterized protein</fullName>
    </submittedName>
</protein>
<organism evidence="1 2">
    <name type="scientific">Culicoidibacter larvae</name>
    <dbReference type="NCBI Taxonomy" id="2579976"/>
    <lineage>
        <taxon>Bacteria</taxon>
        <taxon>Bacillati</taxon>
        <taxon>Bacillota</taxon>
        <taxon>Culicoidibacteria</taxon>
        <taxon>Culicoidibacterales</taxon>
        <taxon>Culicoidibacteraceae</taxon>
        <taxon>Culicoidibacter</taxon>
    </lineage>
</organism>
<gene>
    <name evidence="1" type="ORF">FEZ08_09650</name>
</gene>
<keyword evidence="2" id="KW-1185">Reference proteome</keyword>
<dbReference type="EMBL" id="VBWP01000009">
    <property type="protein sequence ID" value="TLG72087.1"/>
    <property type="molecule type" value="Genomic_DNA"/>
</dbReference>
<name>A0A5R8Q9I1_9FIRM</name>